<proteinExistence type="predicted"/>
<feature type="transmembrane region" description="Helical" evidence="6">
    <location>
        <begin position="169"/>
        <end position="187"/>
    </location>
</feature>
<protein>
    <submittedName>
        <fullName evidence="8">P-type conjugative transfer protein TrbL</fullName>
    </submittedName>
</protein>
<evidence type="ECO:0000256" key="4">
    <source>
        <dbReference type="ARBA" id="ARBA00023136"/>
    </source>
</evidence>
<keyword evidence="2 6" id="KW-0812">Transmembrane</keyword>
<evidence type="ECO:0000256" key="2">
    <source>
        <dbReference type="ARBA" id="ARBA00022692"/>
    </source>
</evidence>
<feature type="signal peptide" evidence="7">
    <location>
        <begin position="1"/>
        <end position="23"/>
    </location>
</feature>
<evidence type="ECO:0000256" key="5">
    <source>
        <dbReference type="SAM" id="MobiDB-lite"/>
    </source>
</evidence>
<evidence type="ECO:0000256" key="3">
    <source>
        <dbReference type="ARBA" id="ARBA00022989"/>
    </source>
</evidence>
<dbReference type="Proteomes" id="UP000245212">
    <property type="component" value="Unassembled WGS sequence"/>
</dbReference>
<comment type="caution">
    <text evidence="8">The sequence shown here is derived from an EMBL/GenBank/DDBJ whole genome shotgun (WGS) entry which is preliminary data.</text>
</comment>
<feature type="region of interest" description="Disordered" evidence="5">
    <location>
        <begin position="523"/>
        <end position="543"/>
    </location>
</feature>
<evidence type="ECO:0000313" key="9">
    <source>
        <dbReference type="Proteomes" id="UP000245212"/>
    </source>
</evidence>
<dbReference type="InterPro" id="IPR007688">
    <property type="entry name" value="Conjugal_tfr_TrbL/VirB6"/>
</dbReference>
<dbReference type="AlphaFoldDB" id="A0A2V1K3H7"/>
<feature type="compositionally biased region" description="Gly residues" evidence="5">
    <location>
        <begin position="474"/>
        <end position="486"/>
    </location>
</feature>
<evidence type="ECO:0000313" key="8">
    <source>
        <dbReference type="EMBL" id="PWF22998.1"/>
    </source>
</evidence>
<accession>A0A2V1K3H7</accession>
<feature type="transmembrane region" description="Helical" evidence="6">
    <location>
        <begin position="83"/>
        <end position="101"/>
    </location>
</feature>
<keyword evidence="7" id="KW-0732">Signal</keyword>
<feature type="compositionally biased region" description="Low complexity" evidence="5">
    <location>
        <begin position="371"/>
        <end position="380"/>
    </location>
</feature>
<feature type="transmembrane region" description="Helical" evidence="6">
    <location>
        <begin position="259"/>
        <end position="277"/>
    </location>
</feature>
<evidence type="ECO:0000256" key="7">
    <source>
        <dbReference type="SAM" id="SignalP"/>
    </source>
</evidence>
<keyword evidence="9" id="KW-1185">Reference proteome</keyword>
<feature type="transmembrane region" description="Helical" evidence="6">
    <location>
        <begin position="57"/>
        <end position="76"/>
    </location>
</feature>
<feature type="compositionally biased region" description="Basic and acidic residues" evidence="5">
    <location>
        <begin position="492"/>
        <end position="505"/>
    </location>
</feature>
<feature type="region of interest" description="Disordered" evidence="5">
    <location>
        <begin position="466"/>
        <end position="508"/>
    </location>
</feature>
<evidence type="ECO:0000256" key="6">
    <source>
        <dbReference type="SAM" id="Phobius"/>
    </source>
</evidence>
<reference evidence="9" key="1">
    <citation type="submission" date="2018-05" db="EMBL/GenBank/DDBJ databases">
        <authorList>
            <person name="Li Y."/>
        </authorList>
    </citation>
    <scope>NUCLEOTIDE SEQUENCE [LARGE SCALE GENOMIC DNA]</scope>
    <source>
        <strain evidence="9">3d-2-2</strain>
    </source>
</reference>
<dbReference type="InterPro" id="IPR014150">
    <property type="entry name" value="Conjugal_tfr_TrbL"/>
</dbReference>
<feature type="transmembrane region" description="Helical" evidence="6">
    <location>
        <begin position="283"/>
        <end position="303"/>
    </location>
</feature>
<organism evidence="8 9">
    <name type="scientific">Corticimicrobacter populi</name>
    <dbReference type="NCBI Taxonomy" id="2175229"/>
    <lineage>
        <taxon>Bacteria</taxon>
        <taxon>Pseudomonadati</taxon>
        <taxon>Pseudomonadota</taxon>
        <taxon>Betaproteobacteria</taxon>
        <taxon>Burkholderiales</taxon>
        <taxon>Alcaligenaceae</taxon>
        <taxon>Corticimicrobacter</taxon>
    </lineage>
</organism>
<feature type="compositionally biased region" description="Gly residues" evidence="5">
    <location>
        <begin position="381"/>
        <end position="402"/>
    </location>
</feature>
<dbReference type="Pfam" id="PF04610">
    <property type="entry name" value="TrbL"/>
    <property type="match status" value="1"/>
</dbReference>
<evidence type="ECO:0000256" key="1">
    <source>
        <dbReference type="ARBA" id="ARBA00004141"/>
    </source>
</evidence>
<feature type="transmembrane region" description="Helical" evidence="6">
    <location>
        <begin position="218"/>
        <end position="238"/>
    </location>
</feature>
<dbReference type="GO" id="GO:0030255">
    <property type="term" value="P:protein secretion by the type IV secretion system"/>
    <property type="evidence" value="ECO:0007669"/>
    <property type="project" value="InterPro"/>
</dbReference>
<feature type="chain" id="PRO_5016112525" evidence="7">
    <location>
        <begin position="24"/>
        <end position="543"/>
    </location>
</feature>
<dbReference type="EMBL" id="QETA01000003">
    <property type="protein sequence ID" value="PWF22998.1"/>
    <property type="molecule type" value="Genomic_DNA"/>
</dbReference>
<gene>
    <name evidence="8" type="primary">trbL</name>
    <name evidence="8" type="ORF">DD235_08285</name>
</gene>
<dbReference type="NCBIfam" id="TIGR02783">
    <property type="entry name" value="TrbL_P"/>
    <property type="match status" value="1"/>
</dbReference>
<keyword evidence="3 6" id="KW-1133">Transmembrane helix</keyword>
<keyword evidence="4 6" id="KW-0472">Membrane</keyword>
<name>A0A2V1K3H7_9BURK</name>
<dbReference type="RefSeq" id="WP_109061613.1">
    <property type="nucleotide sequence ID" value="NZ_QETA01000003.1"/>
</dbReference>
<dbReference type="GO" id="GO:0016020">
    <property type="term" value="C:membrane"/>
    <property type="evidence" value="ECO:0007669"/>
    <property type="project" value="UniProtKB-SubCell"/>
</dbReference>
<sequence>MKRMILGILAVGTFALSAEPAFADGLSSSNVMNDVLDRFHAAAATWGPAIQSAASRLFWSLVVISMVWTFGLMAMRKADIGEFFAEFVRFTIFTGFFWWLLTQANTGMNLAGTIVASLQTLGAEAGGLSNNNLGPSSILDLGFELYDKTVQATTKLGWRKLATALTMELLAIAVLIVLALIAINLLLVTASTWILLYAGVFFLGFGGSRWTSDMAINYYKTVLGVAAQLMAMILLVAIGRQFINHYYDQISEGMASQELAVMLVISLILLFLVNRVPAMISGIVTGASVGAIGSVGSFGAGAAMGAAMTAASMATGGVAAAGKAVMGAAGVGSAVQAAMQKAAGSMSSGSDTPGLGSITGNAGGRSEAGTAGSSPFAQAAGFGGGDSGSGGGGDSGSGGGGLARAAKLAAGTVGELAKGAGAAVKQSAQQRVSETAGGKLAASIRASMEPPKAAGTDAAAFDGDSLGGADNASSGGGWINQTGGFGNLSEADQAKATESHAEWQAKSEGNTFGVEDYVSYVQERQQERNPEIDAFVNRDNNRS</sequence>
<feature type="region of interest" description="Disordered" evidence="5">
    <location>
        <begin position="345"/>
        <end position="402"/>
    </location>
</feature>
<comment type="subcellular location">
    <subcellularLocation>
        <location evidence="1">Membrane</location>
        <topology evidence="1">Multi-pass membrane protein</topology>
    </subcellularLocation>
</comment>
<feature type="transmembrane region" description="Helical" evidence="6">
    <location>
        <begin position="194"/>
        <end position="212"/>
    </location>
</feature>